<dbReference type="PRINTS" id="PR00111">
    <property type="entry name" value="ABHYDROLASE"/>
</dbReference>
<dbReference type="InterPro" id="IPR050266">
    <property type="entry name" value="AB_hydrolase_sf"/>
</dbReference>
<organism evidence="2 3">
    <name type="scientific">Chelativorans salis</name>
    <dbReference type="NCBI Taxonomy" id="2978478"/>
    <lineage>
        <taxon>Bacteria</taxon>
        <taxon>Pseudomonadati</taxon>
        <taxon>Pseudomonadota</taxon>
        <taxon>Alphaproteobacteria</taxon>
        <taxon>Hyphomicrobiales</taxon>
        <taxon>Phyllobacteriaceae</taxon>
        <taxon>Chelativorans</taxon>
    </lineage>
</organism>
<evidence type="ECO:0000313" key="2">
    <source>
        <dbReference type="EMBL" id="MCT7378298.1"/>
    </source>
</evidence>
<evidence type="ECO:0000313" key="3">
    <source>
        <dbReference type="Proteomes" id="UP001320831"/>
    </source>
</evidence>
<feature type="domain" description="AB hydrolase-1" evidence="1">
    <location>
        <begin position="31"/>
        <end position="269"/>
    </location>
</feature>
<dbReference type="PANTHER" id="PTHR43798:SF33">
    <property type="entry name" value="HYDROLASE, PUTATIVE (AFU_ORTHOLOGUE AFUA_2G14860)-RELATED"/>
    <property type="match status" value="1"/>
</dbReference>
<reference evidence="2 3" key="1">
    <citation type="submission" date="2022-09" db="EMBL/GenBank/DDBJ databases">
        <title>Chelativorans salina sp. nov., a novel slightly halophilic bacterium isolated from a saline lake sediment enrichment.</title>
        <authorList>
            <person name="Gao L."/>
            <person name="Fang B.-Z."/>
            <person name="Li W.-J."/>
        </authorList>
    </citation>
    <scope>NUCLEOTIDE SEQUENCE [LARGE SCALE GENOMIC DNA]</scope>
    <source>
        <strain evidence="2 3">EGI FJ00035</strain>
    </source>
</reference>
<dbReference type="Pfam" id="PF00561">
    <property type="entry name" value="Abhydrolase_1"/>
    <property type="match status" value="1"/>
</dbReference>
<dbReference type="SUPFAM" id="SSF53474">
    <property type="entry name" value="alpha/beta-Hydrolases"/>
    <property type="match status" value="1"/>
</dbReference>
<dbReference type="PRINTS" id="PR00412">
    <property type="entry name" value="EPOXHYDRLASE"/>
</dbReference>
<dbReference type="GO" id="GO:0016787">
    <property type="term" value="F:hydrolase activity"/>
    <property type="evidence" value="ECO:0007669"/>
    <property type="project" value="UniProtKB-KW"/>
</dbReference>
<dbReference type="RefSeq" id="WP_260907178.1">
    <property type="nucleotide sequence ID" value="NZ_JAOCZP010000012.1"/>
</dbReference>
<accession>A0ABT2LXI0</accession>
<dbReference type="PANTHER" id="PTHR43798">
    <property type="entry name" value="MONOACYLGLYCEROL LIPASE"/>
    <property type="match status" value="1"/>
</dbReference>
<evidence type="ECO:0000259" key="1">
    <source>
        <dbReference type="Pfam" id="PF00561"/>
    </source>
</evidence>
<comment type="caution">
    <text evidence="2">The sequence shown here is derived from an EMBL/GenBank/DDBJ whole genome shotgun (WGS) entry which is preliminary data.</text>
</comment>
<proteinExistence type="predicted"/>
<dbReference type="InterPro" id="IPR029058">
    <property type="entry name" value="AB_hydrolase_fold"/>
</dbReference>
<gene>
    <name evidence="2" type="ORF">N5A92_25115</name>
</gene>
<protein>
    <submittedName>
        <fullName evidence="2">Alpha/beta hydrolase</fullName>
    </submittedName>
</protein>
<dbReference type="Proteomes" id="UP001320831">
    <property type="component" value="Unassembled WGS sequence"/>
</dbReference>
<name>A0ABT2LXI0_9HYPH</name>
<dbReference type="EMBL" id="JAOCZP010000012">
    <property type="protein sequence ID" value="MCT7378298.1"/>
    <property type="molecule type" value="Genomic_DNA"/>
</dbReference>
<keyword evidence="3" id="KW-1185">Reference proteome</keyword>
<keyword evidence="2" id="KW-0378">Hydrolase</keyword>
<dbReference type="Gene3D" id="3.40.50.1820">
    <property type="entry name" value="alpha/beta hydrolase"/>
    <property type="match status" value="1"/>
</dbReference>
<sequence length="305" mass="33744">MTKALFEGFEEKRIVLPTGVAIHARVGGEGPPVLLLHGYPQTSACWHAVAPKLVAAGFKVIAPDLRGYGASDRPSSSSDHMTYSKRAMASDQIELMLQLGHERFCLAGHDRGGRVAHRLALDHPAAVERIAVLDIAPTATMYANTDRDFATGYYHWFFLIQPSPLPEKLIGADPEFYLRSKLAAWGKSGSEVFMKEAVAEYCRAFRDPACIAATCEDYRAAASIDLEHDLADAHRRIEMPLLVLWGTKGLVGRLYDVVSVWREKASNVTGRGLSVGHFLPEEAPLETAEALVEFFWEHRQGREND</sequence>
<dbReference type="InterPro" id="IPR000639">
    <property type="entry name" value="Epox_hydrolase-like"/>
</dbReference>
<dbReference type="InterPro" id="IPR000073">
    <property type="entry name" value="AB_hydrolase_1"/>
</dbReference>